<dbReference type="GO" id="GO:0003723">
    <property type="term" value="F:RNA binding"/>
    <property type="evidence" value="ECO:0007669"/>
    <property type="project" value="UniProtKB-KW"/>
</dbReference>
<dbReference type="CDD" id="cd00805">
    <property type="entry name" value="TyrRS_core"/>
    <property type="match status" value="1"/>
</dbReference>
<dbReference type="AlphaFoldDB" id="A0AA96G8I8"/>
<proteinExistence type="inferred from homology"/>
<comment type="subunit">
    <text evidence="1 10">Homodimer.</text>
</comment>
<dbReference type="Gene3D" id="3.40.50.620">
    <property type="entry name" value="HUPs"/>
    <property type="match status" value="1"/>
</dbReference>
<feature type="short sequence motif" description="'HIGH' region" evidence="10">
    <location>
        <begin position="48"/>
        <end position="57"/>
    </location>
</feature>
<dbReference type="Pfam" id="PF00579">
    <property type="entry name" value="tRNA-synt_1b"/>
    <property type="match status" value="1"/>
</dbReference>
<dbReference type="GO" id="GO:0005524">
    <property type="term" value="F:ATP binding"/>
    <property type="evidence" value="ECO:0007669"/>
    <property type="project" value="UniProtKB-UniRule"/>
</dbReference>
<dbReference type="EC" id="6.1.1.1" evidence="10"/>
<dbReference type="PROSITE" id="PS00178">
    <property type="entry name" value="AA_TRNA_LIGASE_I"/>
    <property type="match status" value="1"/>
</dbReference>
<dbReference type="SUPFAM" id="SSF52374">
    <property type="entry name" value="Nucleotidylyl transferase"/>
    <property type="match status" value="1"/>
</dbReference>
<keyword evidence="2 10" id="KW-0963">Cytoplasm</keyword>
<dbReference type="PRINTS" id="PR01040">
    <property type="entry name" value="TRNASYNTHTYR"/>
</dbReference>
<keyword evidence="7 10" id="KW-0648">Protein biosynthesis</keyword>
<sequence length="407" mass="46609">MTPSEINRQLDLILRGTVEVIQLDELKSKLAESLKEQRPLKIKAGFDPTAPDLHLGHTVLIQKLKHFQELGHQVIFLIGDFTGMIGDPTGVSETRVALTKEQVLANAKTYEQQIFKTLDPQKTRIEFNSHWMSGMRVEKMVELCSHYSVARMLERDDFSKRYREQKHISVHEFLYPLVQGYDSVVLEADVELGGTDQKFNLLVGRDLQRDYGQKPQVVLTMPLLEGTDGVRKMSKSFGNYIALEDRPADMFGKLMSISDVLMLRYYELLTVRNLDEVKHQHPMEAKMALAEQIVRQYHGSDAVEEAKADFQQRFQKRDFPDEPDARVKLTLTDFNNPQDYSMPVVDLLMRTGLVPSKSEARRLVSQGGVQVDGEKLADPNGMMTFEPGRSYPMKIGKRKFAIIEFRE</sequence>
<evidence type="ECO:0000256" key="8">
    <source>
        <dbReference type="ARBA" id="ARBA00023146"/>
    </source>
</evidence>
<dbReference type="InterPro" id="IPR014729">
    <property type="entry name" value="Rossmann-like_a/b/a_fold"/>
</dbReference>
<keyword evidence="5 10" id="KW-0067">ATP-binding</keyword>
<keyword evidence="8 10" id="KW-0030">Aminoacyl-tRNA synthetase</keyword>
<dbReference type="Pfam" id="PF01479">
    <property type="entry name" value="S4"/>
    <property type="match status" value="1"/>
</dbReference>
<keyword evidence="6 11" id="KW-0694">RNA-binding</keyword>
<dbReference type="HAMAP" id="MF_02007">
    <property type="entry name" value="Tyr_tRNA_synth_type2"/>
    <property type="match status" value="1"/>
</dbReference>
<evidence type="ECO:0000256" key="9">
    <source>
        <dbReference type="ARBA" id="ARBA00048248"/>
    </source>
</evidence>
<comment type="catalytic activity">
    <reaction evidence="9 10">
        <text>tRNA(Tyr) + L-tyrosine + ATP = L-tyrosyl-tRNA(Tyr) + AMP + diphosphate + H(+)</text>
        <dbReference type="Rhea" id="RHEA:10220"/>
        <dbReference type="Rhea" id="RHEA-COMP:9706"/>
        <dbReference type="Rhea" id="RHEA-COMP:9707"/>
        <dbReference type="ChEBI" id="CHEBI:15378"/>
        <dbReference type="ChEBI" id="CHEBI:30616"/>
        <dbReference type="ChEBI" id="CHEBI:33019"/>
        <dbReference type="ChEBI" id="CHEBI:58315"/>
        <dbReference type="ChEBI" id="CHEBI:78442"/>
        <dbReference type="ChEBI" id="CHEBI:78536"/>
        <dbReference type="ChEBI" id="CHEBI:456215"/>
        <dbReference type="EC" id="6.1.1.1"/>
    </reaction>
</comment>
<protein>
    <recommendedName>
        <fullName evidence="10">Tyrosine--tRNA ligase</fullName>
        <ecNumber evidence="10">6.1.1.1</ecNumber>
    </recommendedName>
    <alternativeName>
        <fullName evidence="10">Tyrosyl-tRNA synthetase</fullName>
        <shortName evidence="10">TyrRS</shortName>
    </alternativeName>
</protein>
<evidence type="ECO:0000256" key="2">
    <source>
        <dbReference type="ARBA" id="ARBA00022490"/>
    </source>
</evidence>
<name>A0AA96G8I8_9BACT</name>
<dbReference type="KEGG" id="nall:PP769_15555"/>
<dbReference type="NCBIfam" id="TIGR00234">
    <property type="entry name" value="tyrS"/>
    <property type="match status" value="1"/>
</dbReference>
<organism evidence="13 14">
    <name type="scientific">Candidatus Nitrospira allomarina</name>
    <dbReference type="NCBI Taxonomy" id="3020900"/>
    <lineage>
        <taxon>Bacteria</taxon>
        <taxon>Pseudomonadati</taxon>
        <taxon>Nitrospirota</taxon>
        <taxon>Nitrospiria</taxon>
        <taxon>Nitrospirales</taxon>
        <taxon>Nitrospiraceae</taxon>
        <taxon>Nitrospira</taxon>
    </lineage>
</organism>
<keyword evidence="4 10" id="KW-0547">Nucleotide-binding</keyword>
<evidence type="ECO:0000256" key="1">
    <source>
        <dbReference type="ARBA" id="ARBA00011738"/>
    </source>
</evidence>
<dbReference type="InterPro" id="IPR002942">
    <property type="entry name" value="S4_RNA-bd"/>
</dbReference>
<evidence type="ECO:0000313" key="13">
    <source>
        <dbReference type="EMBL" id="WNM57369.1"/>
    </source>
</evidence>
<dbReference type="InterPro" id="IPR024088">
    <property type="entry name" value="Tyr-tRNA-ligase_bac-type"/>
</dbReference>
<keyword evidence="3 10" id="KW-0436">Ligase</keyword>
<evidence type="ECO:0000256" key="10">
    <source>
        <dbReference type="HAMAP-Rule" id="MF_02007"/>
    </source>
</evidence>
<dbReference type="Gene3D" id="1.10.240.10">
    <property type="entry name" value="Tyrosyl-Transfer RNA Synthetase"/>
    <property type="match status" value="1"/>
</dbReference>
<evidence type="ECO:0000256" key="4">
    <source>
        <dbReference type="ARBA" id="ARBA00022741"/>
    </source>
</evidence>
<evidence type="ECO:0000256" key="11">
    <source>
        <dbReference type="PROSITE-ProRule" id="PRU00182"/>
    </source>
</evidence>
<dbReference type="SUPFAM" id="SSF55174">
    <property type="entry name" value="Alpha-L RNA-binding motif"/>
    <property type="match status" value="1"/>
</dbReference>
<dbReference type="InterPro" id="IPR036986">
    <property type="entry name" value="S4_RNA-bd_sf"/>
</dbReference>
<accession>A0AA96G8I8</accession>
<reference evidence="13 14" key="1">
    <citation type="submission" date="2023-01" db="EMBL/GenBank/DDBJ databases">
        <title>Cultivation and genomic characterization of new, ubiquitous marine nitrite-oxidizing bacteria from the Nitrospirales.</title>
        <authorList>
            <person name="Mueller A.J."/>
            <person name="Daebeler A."/>
            <person name="Herbold C.W."/>
            <person name="Kirkegaard R.H."/>
            <person name="Daims H."/>
        </authorList>
    </citation>
    <scope>NUCLEOTIDE SEQUENCE [LARGE SCALE GENOMIC DNA]</scope>
    <source>
        <strain evidence="13 14">VA</strain>
    </source>
</reference>
<dbReference type="InterPro" id="IPR002305">
    <property type="entry name" value="aa-tRNA-synth_Ic"/>
</dbReference>
<dbReference type="InterPro" id="IPR024108">
    <property type="entry name" value="Tyr-tRNA-ligase_bac_2"/>
</dbReference>
<feature type="binding site" evidence="10">
    <location>
        <position position="235"/>
    </location>
    <ligand>
        <name>ATP</name>
        <dbReference type="ChEBI" id="CHEBI:30616"/>
    </ligand>
</feature>
<evidence type="ECO:0000259" key="12">
    <source>
        <dbReference type="Pfam" id="PF01479"/>
    </source>
</evidence>
<evidence type="ECO:0000256" key="3">
    <source>
        <dbReference type="ARBA" id="ARBA00022598"/>
    </source>
</evidence>
<evidence type="ECO:0000256" key="7">
    <source>
        <dbReference type="ARBA" id="ARBA00022917"/>
    </source>
</evidence>
<evidence type="ECO:0000313" key="14">
    <source>
        <dbReference type="Proteomes" id="UP001302719"/>
    </source>
</evidence>
<dbReference type="FunFam" id="3.40.50.620:FF:000061">
    <property type="entry name" value="Tyrosine--tRNA ligase"/>
    <property type="match status" value="1"/>
</dbReference>
<feature type="short sequence motif" description="'KMSKS' region" evidence="10">
    <location>
        <begin position="232"/>
        <end position="236"/>
    </location>
</feature>
<dbReference type="Gene3D" id="3.10.290.10">
    <property type="entry name" value="RNA-binding S4 domain"/>
    <property type="match status" value="1"/>
</dbReference>
<dbReference type="InterPro" id="IPR001412">
    <property type="entry name" value="aa-tRNA-synth_I_CS"/>
</dbReference>
<comment type="subcellular location">
    <subcellularLocation>
        <location evidence="10">Cytoplasm</location>
    </subcellularLocation>
</comment>
<dbReference type="PROSITE" id="PS50889">
    <property type="entry name" value="S4"/>
    <property type="match status" value="1"/>
</dbReference>
<dbReference type="GO" id="GO:0006437">
    <property type="term" value="P:tyrosyl-tRNA aminoacylation"/>
    <property type="evidence" value="ECO:0007669"/>
    <property type="project" value="UniProtKB-UniRule"/>
</dbReference>
<dbReference type="PANTHER" id="PTHR11766">
    <property type="entry name" value="TYROSYL-TRNA SYNTHETASE"/>
    <property type="match status" value="1"/>
</dbReference>
<comment type="function">
    <text evidence="10">Catalyzes the attachment of tyrosine to tRNA(Tyr) in a two-step reaction: tyrosine is first activated by ATP to form Tyr-AMP and then transferred to the acceptor end of tRNA(Tyr).</text>
</comment>
<dbReference type="CDD" id="cd00165">
    <property type="entry name" value="S4"/>
    <property type="match status" value="1"/>
</dbReference>
<dbReference type="InterPro" id="IPR002307">
    <property type="entry name" value="Tyr-tRNA-ligase"/>
</dbReference>
<evidence type="ECO:0000256" key="5">
    <source>
        <dbReference type="ARBA" id="ARBA00022840"/>
    </source>
</evidence>
<comment type="similarity">
    <text evidence="10">Belongs to the class-I aminoacyl-tRNA synthetase family. TyrS type 2 subfamily.</text>
</comment>
<keyword evidence="14" id="KW-1185">Reference proteome</keyword>
<dbReference type="RefSeq" id="WP_312641764.1">
    <property type="nucleotide sequence ID" value="NZ_CP116967.1"/>
</dbReference>
<feature type="domain" description="RNA-binding S4" evidence="12">
    <location>
        <begin position="342"/>
        <end position="380"/>
    </location>
</feature>
<evidence type="ECO:0000256" key="6">
    <source>
        <dbReference type="ARBA" id="ARBA00022884"/>
    </source>
</evidence>
<dbReference type="GO" id="GO:0004831">
    <property type="term" value="F:tyrosine-tRNA ligase activity"/>
    <property type="evidence" value="ECO:0007669"/>
    <property type="project" value="UniProtKB-UniRule"/>
</dbReference>
<dbReference type="EMBL" id="CP116967">
    <property type="protein sequence ID" value="WNM57369.1"/>
    <property type="molecule type" value="Genomic_DNA"/>
</dbReference>
<dbReference type="Proteomes" id="UP001302719">
    <property type="component" value="Chromosome"/>
</dbReference>
<gene>
    <name evidence="10 13" type="primary">tyrS</name>
    <name evidence="13" type="ORF">PP769_15555</name>
</gene>
<dbReference type="PANTHER" id="PTHR11766:SF1">
    <property type="entry name" value="TYROSINE--TRNA LIGASE"/>
    <property type="match status" value="1"/>
</dbReference>
<dbReference type="GO" id="GO:0005829">
    <property type="term" value="C:cytosol"/>
    <property type="evidence" value="ECO:0007669"/>
    <property type="project" value="TreeGrafter"/>
</dbReference>